<keyword evidence="8" id="KW-0472">Membrane</keyword>
<evidence type="ECO:0000256" key="5">
    <source>
        <dbReference type="ARBA" id="ARBA00022968"/>
    </source>
</evidence>
<keyword evidence="6" id="KW-1133">Transmembrane helix</keyword>
<evidence type="ECO:0000256" key="3">
    <source>
        <dbReference type="ARBA" id="ARBA00022679"/>
    </source>
</evidence>
<dbReference type="AlphaFoldDB" id="A0A914W7Y4"/>
<accession>A0A914W7Y4</accession>
<sequence>MRMMRSALCYWLLFIVLVWGLGCLTIVSLGARSSTRVDDELNERSEQRAMPVTEAVTHFVYLPPPKTGSMITRQEMRRFCSDHSLNCLGQSWPCPSSPELQLCLMEDARVKGQLDDIFWSAFTAQRLKICCSVAYKMDKFDASLFHSYMADPPTRDFIHNHTYSDALWLTMLRDPVDQYISFFNFVTRSHQYIYGRYMNLINAYNRTLELEPTVNAIYVAVKNNSLAKLPARYLHLHRTLQNIQSRILGWNGKGATLQRTIDSLDDFAFVGITEQIERCWQLIRDKLRWPNNYFPAKRLLRQPTTYNITSALRAKIRLIQHADVRLYDKAVKIFRKY</sequence>
<dbReference type="GO" id="GO:0009247">
    <property type="term" value="P:glycolipid biosynthetic process"/>
    <property type="evidence" value="ECO:0007669"/>
    <property type="project" value="InterPro"/>
</dbReference>
<evidence type="ECO:0000256" key="4">
    <source>
        <dbReference type="ARBA" id="ARBA00022692"/>
    </source>
</evidence>
<dbReference type="Gene3D" id="3.40.50.300">
    <property type="entry name" value="P-loop containing nucleotide triphosphate hydrolases"/>
    <property type="match status" value="1"/>
</dbReference>
<keyword evidence="9" id="KW-0325">Glycoprotein</keyword>
<dbReference type="PANTHER" id="PTHR14647">
    <property type="entry name" value="GALACTOSE-3-O-SULFOTRANSFERASE"/>
    <property type="match status" value="1"/>
</dbReference>
<dbReference type="GO" id="GO:0000139">
    <property type="term" value="C:Golgi membrane"/>
    <property type="evidence" value="ECO:0007669"/>
    <property type="project" value="UniProtKB-SubCell"/>
</dbReference>
<dbReference type="InterPro" id="IPR027417">
    <property type="entry name" value="P-loop_NTPase"/>
</dbReference>
<feature type="chain" id="PRO_5036861498" evidence="10">
    <location>
        <begin position="21"/>
        <end position="337"/>
    </location>
</feature>
<dbReference type="PANTHER" id="PTHR14647:SF87">
    <property type="entry name" value="PUTATIVE-RELATED"/>
    <property type="match status" value="1"/>
</dbReference>
<dbReference type="SUPFAM" id="SSF52540">
    <property type="entry name" value="P-loop containing nucleoside triphosphate hydrolases"/>
    <property type="match status" value="1"/>
</dbReference>
<evidence type="ECO:0000256" key="2">
    <source>
        <dbReference type="ARBA" id="ARBA00008124"/>
    </source>
</evidence>
<keyword evidence="4" id="KW-0812">Transmembrane</keyword>
<organism evidence="11 12">
    <name type="scientific">Plectus sambesii</name>
    <dbReference type="NCBI Taxonomy" id="2011161"/>
    <lineage>
        <taxon>Eukaryota</taxon>
        <taxon>Metazoa</taxon>
        <taxon>Ecdysozoa</taxon>
        <taxon>Nematoda</taxon>
        <taxon>Chromadorea</taxon>
        <taxon>Plectida</taxon>
        <taxon>Plectina</taxon>
        <taxon>Plectoidea</taxon>
        <taxon>Plectidae</taxon>
        <taxon>Plectus</taxon>
    </lineage>
</organism>
<comment type="similarity">
    <text evidence="2">Belongs to the galactose-3-O-sulfotransferase family.</text>
</comment>
<reference evidence="12" key="1">
    <citation type="submission" date="2022-11" db="UniProtKB">
        <authorList>
            <consortium name="WormBaseParasite"/>
        </authorList>
    </citation>
    <scope>IDENTIFICATION</scope>
</reference>
<keyword evidence="3" id="KW-0808">Transferase</keyword>
<keyword evidence="5" id="KW-0735">Signal-anchor</keyword>
<evidence type="ECO:0000256" key="8">
    <source>
        <dbReference type="ARBA" id="ARBA00023136"/>
    </source>
</evidence>
<keyword evidence="7" id="KW-0333">Golgi apparatus</keyword>
<evidence type="ECO:0000256" key="6">
    <source>
        <dbReference type="ARBA" id="ARBA00022989"/>
    </source>
</evidence>
<proteinExistence type="inferred from homology"/>
<name>A0A914W7Y4_9BILA</name>
<dbReference type="GO" id="GO:0001733">
    <property type="term" value="F:galactosylceramide sulfotransferase activity"/>
    <property type="evidence" value="ECO:0007669"/>
    <property type="project" value="InterPro"/>
</dbReference>
<dbReference type="Proteomes" id="UP000887566">
    <property type="component" value="Unplaced"/>
</dbReference>
<dbReference type="PROSITE" id="PS51257">
    <property type="entry name" value="PROKAR_LIPOPROTEIN"/>
    <property type="match status" value="1"/>
</dbReference>
<dbReference type="InterPro" id="IPR009729">
    <property type="entry name" value="Gal-3-0_sulfotransfrase"/>
</dbReference>
<feature type="signal peptide" evidence="10">
    <location>
        <begin position="1"/>
        <end position="20"/>
    </location>
</feature>
<protein>
    <submittedName>
        <fullName evidence="12">Sulfotransferase</fullName>
    </submittedName>
</protein>
<evidence type="ECO:0000256" key="9">
    <source>
        <dbReference type="ARBA" id="ARBA00023180"/>
    </source>
</evidence>
<comment type="subcellular location">
    <subcellularLocation>
        <location evidence="1">Golgi apparatus membrane</location>
        <topology evidence="1">Single-pass type II membrane protein</topology>
    </subcellularLocation>
</comment>
<keyword evidence="10" id="KW-0732">Signal</keyword>
<evidence type="ECO:0000256" key="7">
    <source>
        <dbReference type="ARBA" id="ARBA00023034"/>
    </source>
</evidence>
<evidence type="ECO:0000256" key="1">
    <source>
        <dbReference type="ARBA" id="ARBA00004323"/>
    </source>
</evidence>
<evidence type="ECO:0000256" key="10">
    <source>
        <dbReference type="SAM" id="SignalP"/>
    </source>
</evidence>
<evidence type="ECO:0000313" key="11">
    <source>
        <dbReference type="Proteomes" id="UP000887566"/>
    </source>
</evidence>
<keyword evidence="11" id="KW-1185">Reference proteome</keyword>
<evidence type="ECO:0000313" key="12">
    <source>
        <dbReference type="WBParaSite" id="PSAMB.scaffold3372size18539.g21291.t1"/>
    </source>
</evidence>
<dbReference type="WBParaSite" id="PSAMB.scaffold3372size18539.g21291.t1">
    <property type="protein sequence ID" value="PSAMB.scaffold3372size18539.g21291.t1"/>
    <property type="gene ID" value="PSAMB.scaffold3372size18539.g21291"/>
</dbReference>